<sequence length="224" mass="24703">MIGLDPKETGTDAEKDQADLKGSHVAPDKLSTPQTFVRHIMSSVTNWLSRVGPMDLRVKKAEHKIVKEDRDITLDGWAKLDIFLEKSLSQNVASKMTLESKLAWQERKEQLLSDTTAKVTKKTVFIDRKVALTESILTAVQVNSDRITALTFSEANIPVDEAIVLATDDPDIAARGKVQNAIVDTFTKTTVPDTDDGTESGESDEKFQYMVEDIVAAIEGNDPV</sequence>
<name>A0A9P8BWT9_9FUNG</name>
<proteinExistence type="predicted"/>
<reference evidence="2" key="1">
    <citation type="submission" date="2021-06" db="EMBL/GenBank/DDBJ databases">
        <title>Genome Sequence of Mortierella hyaline Strain SCG-10, a Cold-Adapted, Nitrate-Reducing Fungus Isolated from Soil in Minnesota, USA.</title>
        <authorList>
            <person name="Aldossari N."/>
        </authorList>
    </citation>
    <scope>NUCLEOTIDE SEQUENCE</scope>
    <source>
        <strain evidence="2">SCG-10</strain>
    </source>
</reference>
<organism evidence="2 3">
    <name type="scientific">Linnemannia hyalina</name>
    <dbReference type="NCBI Taxonomy" id="64524"/>
    <lineage>
        <taxon>Eukaryota</taxon>
        <taxon>Fungi</taxon>
        <taxon>Fungi incertae sedis</taxon>
        <taxon>Mucoromycota</taxon>
        <taxon>Mortierellomycotina</taxon>
        <taxon>Mortierellomycetes</taxon>
        <taxon>Mortierellales</taxon>
        <taxon>Mortierellaceae</taxon>
        <taxon>Linnemannia</taxon>
    </lineage>
</organism>
<comment type="caution">
    <text evidence="2">The sequence shown here is derived from an EMBL/GenBank/DDBJ whole genome shotgun (WGS) entry which is preliminary data.</text>
</comment>
<dbReference type="AlphaFoldDB" id="A0A9P8BWT9"/>
<evidence type="ECO:0000313" key="3">
    <source>
        <dbReference type="Proteomes" id="UP000707451"/>
    </source>
</evidence>
<dbReference type="Proteomes" id="UP000707451">
    <property type="component" value="Unassembled WGS sequence"/>
</dbReference>
<evidence type="ECO:0000313" key="2">
    <source>
        <dbReference type="EMBL" id="KAG9070643.1"/>
    </source>
</evidence>
<dbReference type="EMBL" id="JAHRHY010000003">
    <property type="protein sequence ID" value="KAG9070643.1"/>
    <property type="molecule type" value="Genomic_DNA"/>
</dbReference>
<accession>A0A9P8BWT9</accession>
<keyword evidence="3" id="KW-1185">Reference proteome</keyword>
<feature type="region of interest" description="Disordered" evidence="1">
    <location>
        <begin position="1"/>
        <end position="27"/>
    </location>
</feature>
<gene>
    <name evidence="2" type="ORF">KI688_008181</name>
</gene>
<protein>
    <submittedName>
        <fullName evidence="2">Uncharacterized protein</fullName>
    </submittedName>
</protein>
<evidence type="ECO:0000256" key="1">
    <source>
        <dbReference type="SAM" id="MobiDB-lite"/>
    </source>
</evidence>
<feature type="compositionally biased region" description="Basic and acidic residues" evidence="1">
    <location>
        <begin position="1"/>
        <end position="22"/>
    </location>
</feature>